<dbReference type="Proteomes" id="UP001185092">
    <property type="component" value="Unassembled WGS sequence"/>
</dbReference>
<organism evidence="1 2">
    <name type="scientific">Aureibacter tunicatorum</name>
    <dbReference type="NCBI Taxonomy" id="866807"/>
    <lineage>
        <taxon>Bacteria</taxon>
        <taxon>Pseudomonadati</taxon>
        <taxon>Bacteroidota</taxon>
        <taxon>Cytophagia</taxon>
        <taxon>Cytophagales</taxon>
        <taxon>Persicobacteraceae</taxon>
        <taxon>Aureibacter</taxon>
    </lineage>
</organism>
<dbReference type="AlphaFoldDB" id="A0AAE4BRR3"/>
<comment type="caution">
    <text evidence="1">The sequence shown here is derived from an EMBL/GenBank/DDBJ whole genome shotgun (WGS) entry which is preliminary data.</text>
</comment>
<gene>
    <name evidence="1" type="ORF">HNQ88_001096</name>
</gene>
<dbReference type="InterPro" id="IPR019619">
    <property type="entry name" value="DUF2490"/>
</dbReference>
<sequence>MRRKQILFTLLIVIFMPKWGTCQSNDEKLGAWYMYFFNTTFKEGPWGVQGDIQYRNWNLGGDLEQLLIRSGITYKPQNAKIKFTLGYAHITSGAYGESNDTRQESRIYQEALVPNKIGNRFYLTHRFRFEQRFVEDQDFRTRLRYNIFLNVPLNNSEIVDNTFYLSFYNEIFINGQKDIGEGTSVELFDRDRLYGAVGYAIKKNARVQLGLMRQFSNAMNKNQLQVSLHHRF</sequence>
<accession>A0AAE4BRR3</accession>
<keyword evidence="2" id="KW-1185">Reference proteome</keyword>
<evidence type="ECO:0008006" key="3">
    <source>
        <dbReference type="Google" id="ProtNLM"/>
    </source>
</evidence>
<dbReference type="Pfam" id="PF10677">
    <property type="entry name" value="DUF2490"/>
    <property type="match status" value="1"/>
</dbReference>
<name>A0AAE4BRR3_9BACT</name>
<proteinExistence type="predicted"/>
<reference evidence="1" key="1">
    <citation type="submission" date="2023-07" db="EMBL/GenBank/DDBJ databases">
        <title>Genomic Encyclopedia of Type Strains, Phase IV (KMG-IV): sequencing the most valuable type-strain genomes for metagenomic binning, comparative biology and taxonomic classification.</title>
        <authorList>
            <person name="Goeker M."/>
        </authorList>
    </citation>
    <scope>NUCLEOTIDE SEQUENCE</scope>
    <source>
        <strain evidence="1">DSM 26174</strain>
    </source>
</reference>
<dbReference type="EMBL" id="JAVDQD010000001">
    <property type="protein sequence ID" value="MDR6238120.1"/>
    <property type="molecule type" value="Genomic_DNA"/>
</dbReference>
<evidence type="ECO:0000313" key="2">
    <source>
        <dbReference type="Proteomes" id="UP001185092"/>
    </source>
</evidence>
<dbReference type="RefSeq" id="WP_309937588.1">
    <property type="nucleotide sequence ID" value="NZ_AP025305.1"/>
</dbReference>
<evidence type="ECO:0000313" key="1">
    <source>
        <dbReference type="EMBL" id="MDR6238120.1"/>
    </source>
</evidence>
<protein>
    <recommendedName>
        <fullName evidence="3">DUF2490 domain-containing protein</fullName>
    </recommendedName>
</protein>